<evidence type="ECO:0000313" key="2">
    <source>
        <dbReference type="EMBL" id="KLK93629.1"/>
    </source>
</evidence>
<sequence>MAAWLSRGAPSAGIYAGPVAWLIDTQFNYAAVPWVCAHQVPLIPLFALVMAALSLFGAFLSWRGYATAAPTPRPDSTGAGRPHRFMALMGIAISLLFMVVILLHGAAGLVFHGCER</sequence>
<dbReference type="Proteomes" id="UP000035489">
    <property type="component" value="Unassembled WGS sequence"/>
</dbReference>
<evidence type="ECO:0000313" key="3">
    <source>
        <dbReference type="Proteomes" id="UP000035489"/>
    </source>
</evidence>
<proteinExistence type="predicted"/>
<keyword evidence="1" id="KW-0472">Membrane</keyword>
<dbReference type="EMBL" id="LCYG01000019">
    <property type="protein sequence ID" value="KLK93629.1"/>
    <property type="molecule type" value="Genomic_DNA"/>
</dbReference>
<gene>
    <name evidence="2" type="ORF">AA309_08225</name>
</gene>
<protein>
    <submittedName>
        <fullName evidence="2">Uncharacterized protein</fullName>
    </submittedName>
</protein>
<dbReference type="STRING" id="1225564.AA309_08225"/>
<dbReference type="AlphaFoldDB" id="A0A0H1REW6"/>
<feature type="transmembrane region" description="Helical" evidence="1">
    <location>
        <begin position="85"/>
        <end position="111"/>
    </location>
</feature>
<keyword evidence="3" id="KW-1185">Reference proteome</keyword>
<evidence type="ECO:0000256" key="1">
    <source>
        <dbReference type="SAM" id="Phobius"/>
    </source>
</evidence>
<dbReference type="OrthoDB" id="8233878at2"/>
<comment type="caution">
    <text evidence="2">The sequence shown here is derived from an EMBL/GenBank/DDBJ whole genome shotgun (WGS) entry which is preliminary data.</text>
</comment>
<keyword evidence="1" id="KW-1133">Transmembrane helix</keyword>
<name>A0A0H1REW6_9HYPH</name>
<organism evidence="2 3">
    <name type="scientific">Microvirga vignae</name>
    <dbReference type="NCBI Taxonomy" id="1225564"/>
    <lineage>
        <taxon>Bacteria</taxon>
        <taxon>Pseudomonadati</taxon>
        <taxon>Pseudomonadota</taxon>
        <taxon>Alphaproteobacteria</taxon>
        <taxon>Hyphomicrobiales</taxon>
        <taxon>Methylobacteriaceae</taxon>
        <taxon>Microvirga</taxon>
    </lineage>
</organism>
<dbReference type="PATRIC" id="fig|1225564.3.peg.2185"/>
<dbReference type="RefSeq" id="WP_047188512.1">
    <property type="nucleotide sequence ID" value="NZ_LCYG01000019.1"/>
</dbReference>
<accession>A0A0H1REW6</accession>
<keyword evidence="1" id="KW-0812">Transmembrane</keyword>
<reference evidence="2 3" key="1">
    <citation type="submission" date="2015-05" db="EMBL/GenBank/DDBJ databases">
        <title>Draft genome sequence of Microvirga vignae strain BR3299, a novel nitrogen fixing bacteria isolated from Brazil semi-aired region.</title>
        <authorList>
            <person name="Zilli J.E."/>
            <person name="Passos S.R."/>
            <person name="Leite J."/>
            <person name="Baldani J.I."/>
            <person name="Xavier G.R."/>
            <person name="Rumjaneck N.G."/>
            <person name="Simoes-Araujo J.L."/>
        </authorList>
    </citation>
    <scope>NUCLEOTIDE SEQUENCE [LARGE SCALE GENOMIC DNA]</scope>
    <source>
        <strain evidence="2 3">BR3299</strain>
    </source>
</reference>
<feature type="transmembrane region" description="Helical" evidence="1">
    <location>
        <begin position="42"/>
        <end position="65"/>
    </location>
</feature>